<dbReference type="InterPro" id="IPR016037">
    <property type="entry name" value="DHQ_synth_AroB"/>
</dbReference>
<dbReference type="Pfam" id="PF24621">
    <property type="entry name" value="DHQS_C"/>
    <property type="match status" value="1"/>
</dbReference>
<evidence type="ECO:0000256" key="3">
    <source>
        <dbReference type="ARBA" id="ARBA00001947"/>
    </source>
</evidence>
<dbReference type="Proteomes" id="UP000515909">
    <property type="component" value="Chromosome"/>
</dbReference>
<evidence type="ECO:0000256" key="4">
    <source>
        <dbReference type="ARBA" id="ARBA00004496"/>
    </source>
</evidence>
<dbReference type="InterPro" id="IPR030963">
    <property type="entry name" value="DHQ_synth_fam"/>
</dbReference>
<comment type="cofactor">
    <cofactor evidence="2 18">
        <name>NAD(+)</name>
        <dbReference type="ChEBI" id="CHEBI:57540"/>
    </cofactor>
</comment>
<dbReference type="AlphaFoldDB" id="A0A6N8I4X1"/>
<dbReference type="PANTHER" id="PTHR43622">
    <property type="entry name" value="3-DEHYDROQUINATE SYNTHASE"/>
    <property type="match status" value="1"/>
</dbReference>
<evidence type="ECO:0000256" key="7">
    <source>
        <dbReference type="ARBA" id="ARBA00013031"/>
    </source>
</evidence>
<keyword evidence="17 18" id="KW-0170">Cobalt</keyword>
<dbReference type="SUPFAM" id="SSF56796">
    <property type="entry name" value="Dehydroquinate synthase-like"/>
    <property type="match status" value="1"/>
</dbReference>
<dbReference type="NCBIfam" id="TIGR01357">
    <property type="entry name" value="aroB"/>
    <property type="match status" value="1"/>
</dbReference>
<evidence type="ECO:0000256" key="16">
    <source>
        <dbReference type="ARBA" id="ARBA00023239"/>
    </source>
</evidence>
<dbReference type="Proteomes" id="UP000469440">
    <property type="component" value="Unassembled WGS sequence"/>
</dbReference>
<keyword evidence="10 18" id="KW-0028">Amino-acid biosynthesis</keyword>
<comment type="function">
    <text evidence="18">Catalyzes the conversion of 3-deoxy-D-arabino-heptulosonate 7-phosphate (DAHP) to dehydroquinate (DHQ).</text>
</comment>
<dbReference type="EMBL" id="CP060286">
    <property type="protein sequence ID" value="QNK39208.1"/>
    <property type="molecule type" value="Genomic_DNA"/>
</dbReference>
<dbReference type="Gene3D" id="3.40.50.1970">
    <property type="match status" value="1"/>
</dbReference>
<keyword evidence="23" id="KW-1185">Reference proteome</keyword>
<protein>
    <recommendedName>
        <fullName evidence="8 18">3-dehydroquinate synthase</fullName>
        <shortName evidence="18">DHQS</shortName>
        <ecNumber evidence="7 18">4.2.3.4</ecNumber>
    </recommendedName>
</protein>
<keyword evidence="9 18" id="KW-0963">Cytoplasm</keyword>
<dbReference type="EMBL" id="VWXL01000100">
    <property type="protein sequence ID" value="MVB12650.1"/>
    <property type="molecule type" value="Genomic_DNA"/>
</dbReference>
<dbReference type="GO" id="GO:0009423">
    <property type="term" value="P:chorismate biosynthetic process"/>
    <property type="evidence" value="ECO:0007669"/>
    <property type="project" value="UniProtKB-UniRule"/>
</dbReference>
<feature type="binding site" evidence="18">
    <location>
        <begin position="105"/>
        <end position="109"/>
    </location>
    <ligand>
        <name>NAD(+)</name>
        <dbReference type="ChEBI" id="CHEBI:57540"/>
    </ligand>
</feature>
<evidence type="ECO:0000256" key="17">
    <source>
        <dbReference type="ARBA" id="ARBA00023285"/>
    </source>
</evidence>
<dbReference type="PIRSF" id="PIRSF001455">
    <property type="entry name" value="DHQ_synth"/>
    <property type="match status" value="1"/>
</dbReference>
<evidence type="ECO:0000256" key="10">
    <source>
        <dbReference type="ARBA" id="ARBA00022605"/>
    </source>
</evidence>
<dbReference type="KEGG" id="cfem:HCR03_10510"/>
<keyword evidence="12 18" id="KW-0547">Nucleotide-binding</keyword>
<dbReference type="HAMAP" id="MF_00110">
    <property type="entry name" value="DHQ_synthase"/>
    <property type="match status" value="1"/>
</dbReference>
<feature type="binding site" evidence="18">
    <location>
        <position position="258"/>
    </location>
    <ligand>
        <name>Zn(2+)</name>
        <dbReference type="ChEBI" id="CHEBI:29105"/>
    </ligand>
</feature>
<dbReference type="InterPro" id="IPR030960">
    <property type="entry name" value="DHQS/DOIS_N"/>
</dbReference>
<evidence type="ECO:0000256" key="15">
    <source>
        <dbReference type="ARBA" id="ARBA00023141"/>
    </source>
</evidence>
<keyword evidence="13 18" id="KW-0862">Zinc</keyword>
<comment type="subcellular location">
    <subcellularLocation>
        <location evidence="4 18">Cytoplasm</location>
    </subcellularLocation>
</comment>
<evidence type="ECO:0000313" key="22">
    <source>
        <dbReference type="EMBL" id="QNK39208.1"/>
    </source>
</evidence>
<feature type="domain" description="3-dehydroquinate synthase C-terminal" evidence="20">
    <location>
        <begin position="181"/>
        <end position="317"/>
    </location>
</feature>
<dbReference type="OrthoDB" id="9806583at2"/>
<dbReference type="PANTHER" id="PTHR43622:SF7">
    <property type="entry name" value="3-DEHYDROQUINATE SYNTHASE, CHLOROPLASTIC"/>
    <property type="match status" value="1"/>
</dbReference>
<dbReference type="CDD" id="cd08195">
    <property type="entry name" value="DHQS"/>
    <property type="match status" value="1"/>
</dbReference>
<evidence type="ECO:0000313" key="21">
    <source>
        <dbReference type="EMBL" id="MVB12650.1"/>
    </source>
</evidence>
<dbReference type="RefSeq" id="WP_156991278.1">
    <property type="nucleotide sequence ID" value="NZ_CP060286.1"/>
</dbReference>
<dbReference type="UniPathway" id="UPA00053">
    <property type="reaction ID" value="UER00085"/>
</dbReference>
<feature type="domain" description="3-dehydroquinate synthase N-terminal" evidence="19">
    <location>
        <begin position="69"/>
        <end position="177"/>
    </location>
</feature>
<proteinExistence type="inferred from homology"/>
<sequence>MNLKINTAKPYQILIERGCLRRAGEEAARVFPGGAKTVIVTDSNVGPIYAHAVASSLEAAGFQSSVFPFPAGEEHKRTTNILGMYAAFSDRGLTRSDFVVALGGGVTGDMAGFAAATYLRGIRFLQIPTSLLAQIDSSVGGKTGVDLPQGKNLVGAFHQPSLVLIDPDTLSTLPDAFFADGLGEAIKYGCIRDGELFGRIAAGGVKDEIEPIIYRCVDIKREFVERDELDNGDRMLLNFGHTFGHALEKLHAYKDLTHGEAVGIGMVMMSRCGEAAGLTEPGTAEKIARVLSEYGMPVSDPADPDLIREATQVDKKSRGDNINLVLLRHIGESFLHPIPRAELGRFMEALS</sequence>
<feature type="binding site" evidence="18">
    <location>
        <position position="151"/>
    </location>
    <ligand>
        <name>NAD(+)</name>
        <dbReference type="ChEBI" id="CHEBI:57540"/>
    </ligand>
</feature>
<evidence type="ECO:0000256" key="12">
    <source>
        <dbReference type="ARBA" id="ARBA00022741"/>
    </source>
</evidence>
<feature type="binding site" evidence="18">
    <location>
        <position position="142"/>
    </location>
    <ligand>
        <name>NAD(+)</name>
        <dbReference type="ChEBI" id="CHEBI:57540"/>
    </ligand>
</feature>
<evidence type="ECO:0000259" key="19">
    <source>
        <dbReference type="Pfam" id="PF01761"/>
    </source>
</evidence>
<evidence type="ECO:0000256" key="11">
    <source>
        <dbReference type="ARBA" id="ARBA00022723"/>
    </source>
</evidence>
<dbReference type="GO" id="GO:0000166">
    <property type="term" value="F:nucleotide binding"/>
    <property type="evidence" value="ECO:0007669"/>
    <property type="project" value="UniProtKB-KW"/>
</dbReference>
<comment type="pathway">
    <text evidence="5 18">Metabolic intermediate biosynthesis; chorismate biosynthesis; chorismate from D-erythrose 4-phosphate and phosphoenolpyruvate: step 2/7.</text>
</comment>
<feature type="binding site" evidence="18">
    <location>
        <begin position="129"/>
        <end position="130"/>
    </location>
    <ligand>
        <name>NAD(+)</name>
        <dbReference type="ChEBI" id="CHEBI:57540"/>
    </ligand>
</feature>
<keyword evidence="14 18" id="KW-0520">NAD</keyword>
<reference evidence="22 24" key="2">
    <citation type="submission" date="2020-08" db="EMBL/GenBank/DDBJ databases">
        <title>The isolate Caproiciproducens sp. 7D4C2 produces n-caproate at mildly acidic conditions from hexoses: genome and rBOX comparison with related strains and chain-elongating bacteria.</title>
        <authorList>
            <person name="Esquivel-Elizondo S."/>
            <person name="Bagci C."/>
            <person name="Temovska M."/>
            <person name="Jeon B.S."/>
            <person name="Bessarab I."/>
            <person name="Williams R.B.H."/>
            <person name="Huson D.H."/>
            <person name="Angenent L.T."/>
        </authorList>
    </citation>
    <scope>NUCLEOTIDE SEQUENCE [LARGE SCALE GENOMIC DNA]</scope>
    <source>
        <strain evidence="22 24">7D4C2</strain>
    </source>
</reference>
<dbReference type="FunFam" id="3.40.50.1970:FF:000007">
    <property type="entry name" value="Pentafunctional AROM polypeptide"/>
    <property type="match status" value="1"/>
</dbReference>
<feature type="binding site" evidence="18">
    <location>
        <begin position="169"/>
        <end position="172"/>
    </location>
    <ligand>
        <name>NAD(+)</name>
        <dbReference type="ChEBI" id="CHEBI:57540"/>
    </ligand>
</feature>
<evidence type="ECO:0000256" key="8">
    <source>
        <dbReference type="ARBA" id="ARBA00017684"/>
    </source>
</evidence>
<comment type="catalytic activity">
    <reaction evidence="1 18">
        <text>7-phospho-2-dehydro-3-deoxy-D-arabino-heptonate = 3-dehydroquinate + phosphate</text>
        <dbReference type="Rhea" id="RHEA:21968"/>
        <dbReference type="ChEBI" id="CHEBI:32364"/>
        <dbReference type="ChEBI" id="CHEBI:43474"/>
        <dbReference type="ChEBI" id="CHEBI:58394"/>
        <dbReference type="EC" id="4.2.3.4"/>
    </reaction>
</comment>
<dbReference type="GO" id="GO:0008652">
    <property type="term" value="P:amino acid biosynthetic process"/>
    <property type="evidence" value="ECO:0007669"/>
    <property type="project" value="UniProtKB-KW"/>
</dbReference>
<evidence type="ECO:0000256" key="9">
    <source>
        <dbReference type="ARBA" id="ARBA00022490"/>
    </source>
</evidence>
<evidence type="ECO:0000313" key="24">
    <source>
        <dbReference type="Proteomes" id="UP000515909"/>
    </source>
</evidence>
<gene>
    <name evidence="18 21" type="primary">aroB</name>
    <name evidence="21" type="ORF">CAFE_33920</name>
    <name evidence="22" type="ORF">HCR03_10510</name>
</gene>
<evidence type="ECO:0000259" key="20">
    <source>
        <dbReference type="Pfam" id="PF24621"/>
    </source>
</evidence>
<dbReference type="GO" id="GO:0005737">
    <property type="term" value="C:cytoplasm"/>
    <property type="evidence" value="ECO:0007669"/>
    <property type="project" value="UniProtKB-SubCell"/>
</dbReference>
<reference evidence="21 23" key="1">
    <citation type="submission" date="2019-09" db="EMBL/GenBank/DDBJ databases">
        <title>Genome sequence of Clostridium sp. EA1.</title>
        <authorList>
            <person name="Poehlein A."/>
            <person name="Bengelsdorf F.R."/>
            <person name="Daniel R."/>
        </authorList>
    </citation>
    <scope>NUCLEOTIDE SEQUENCE [LARGE SCALE GENOMIC DNA]</scope>
    <source>
        <strain evidence="21 23">EA1</strain>
    </source>
</reference>
<dbReference type="Pfam" id="PF01761">
    <property type="entry name" value="DHQ_synthase"/>
    <property type="match status" value="1"/>
</dbReference>
<evidence type="ECO:0000256" key="6">
    <source>
        <dbReference type="ARBA" id="ARBA00005412"/>
    </source>
</evidence>
<dbReference type="GO" id="GO:0046872">
    <property type="term" value="F:metal ion binding"/>
    <property type="evidence" value="ECO:0007669"/>
    <property type="project" value="UniProtKB-KW"/>
</dbReference>
<dbReference type="EC" id="4.2.3.4" evidence="7 18"/>
<dbReference type="GO" id="GO:0009073">
    <property type="term" value="P:aromatic amino acid family biosynthetic process"/>
    <property type="evidence" value="ECO:0007669"/>
    <property type="project" value="UniProtKB-KW"/>
</dbReference>
<keyword evidence="15 18" id="KW-0057">Aromatic amino acid biosynthesis</keyword>
<name>A0A6N8I4X1_9FIRM</name>
<evidence type="ECO:0000256" key="5">
    <source>
        <dbReference type="ARBA" id="ARBA00004661"/>
    </source>
</evidence>
<evidence type="ECO:0000256" key="1">
    <source>
        <dbReference type="ARBA" id="ARBA00001393"/>
    </source>
</evidence>
<comment type="caution">
    <text evidence="18">Lacks conserved residue(s) required for the propagation of feature annotation.</text>
</comment>
<feature type="binding site" evidence="18">
    <location>
        <position position="184"/>
    </location>
    <ligand>
        <name>Zn(2+)</name>
        <dbReference type="ChEBI" id="CHEBI:29105"/>
    </ligand>
</feature>
<evidence type="ECO:0000256" key="18">
    <source>
        <dbReference type="HAMAP-Rule" id="MF_00110"/>
    </source>
</evidence>
<dbReference type="GO" id="GO:0003856">
    <property type="term" value="F:3-dehydroquinate synthase activity"/>
    <property type="evidence" value="ECO:0007669"/>
    <property type="project" value="UniProtKB-UniRule"/>
</dbReference>
<evidence type="ECO:0000256" key="2">
    <source>
        <dbReference type="ARBA" id="ARBA00001911"/>
    </source>
</evidence>
<dbReference type="InterPro" id="IPR056179">
    <property type="entry name" value="DHQS_C"/>
</dbReference>
<evidence type="ECO:0000256" key="14">
    <source>
        <dbReference type="ARBA" id="ARBA00023027"/>
    </source>
</evidence>
<feature type="binding site" evidence="18">
    <location>
        <position position="241"/>
    </location>
    <ligand>
        <name>Zn(2+)</name>
        <dbReference type="ChEBI" id="CHEBI:29105"/>
    </ligand>
</feature>
<evidence type="ECO:0000256" key="13">
    <source>
        <dbReference type="ARBA" id="ARBA00022833"/>
    </source>
</evidence>
<evidence type="ECO:0000313" key="23">
    <source>
        <dbReference type="Proteomes" id="UP000469440"/>
    </source>
</evidence>
<keyword evidence="16 18" id="KW-0456">Lyase</keyword>
<dbReference type="InterPro" id="IPR050071">
    <property type="entry name" value="Dehydroquinate_synthase"/>
</dbReference>
<comment type="similarity">
    <text evidence="6 18">Belongs to the sugar phosphate cyclases superfamily. Dehydroquinate synthase family.</text>
</comment>
<keyword evidence="11 18" id="KW-0479">Metal-binding</keyword>
<dbReference type="Gene3D" id="1.20.1090.10">
    <property type="entry name" value="Dehydroquinate synthase-like - alpha domain"/>
    <property type="match status" value="1"/>
</dbReference>
<accession>A0A7G8T6G7</accession>
<accession>A0A6N8I4X1</accession>
<organism evidence="21 23">
    <name type="scientific">Caproicibacter fermentans</name>
    <dbReference type="NCBI Taxonomy" id="2576756"/>
    <lineage>
        <taxon>Bacteria</taxon>
        <taxon>Bacillati</taxon>
        <taxon>Bacillota</taxon>
        <taxon>Clostridia</taxon>
        <taxon>Eubacteriales</taxon>
        <taxon>Acutalibacteraceae</taxon>
        <taxon>Caproicibacter</taxon>
    </lineage>
</organism>
<comment type="cofactor">
    <cofactor evidence="18">
        <name>Co(2+)</name>
        <dbReference type="ChEBI" id="CHEBI:48828"/>
    </cofactor>
    <cofactor evidence="18">
        <name>Zn(2+)</name>
        <dbReference type="ChEBI" id="CHEBI:29105"/>
    </cofactor>
    <text evidence="18">Binds 1 divalent metal cation per subunit. Can use either Co(2+) or Zn(2+).</text>
</comment>
<comment type="cofactor">
    <cofactor evidence="3">
        <name>Zn(2+)</name>
        <dbReference type="ChEBI" id="CHEBI:29105"/>
    </cofactor>
</comment>